<evidence type="ECO:0000256" key="1">
    <source>
        <dbReference type="ARBA" id="ARBA00005801"/>
    </source>
</evidence>
<keyword evidence="2" id="KW-0472">Membrane</keyword>
<keyword evidence="2" id="KW-0812">Transmembrane</keyword>
<name>A0A9X0MMR1_BACCE</name>
<protein>
    <recommendedName>
        <fullName evidence="3">Prepilin type IV endopeptidase peptidase domain-containing protein</fullName>
    </recommendedName>
</protein>
<feature type="transmembrane region" description="Helical" evidence="2">
    <location>
        <begin position="197"/>
        <end position="214"/>
    </location>
</feature>
<dbReference type="InterPro" id="IPR000045">
    <property type="entry name" value="Prepilin_IV_endopep_pep"/>
</dbReference>
<evidence type="ECO:0000256" key="2">
    <source>
        <dbReference type="SAM" id="Phobius"/>
    </source>
</evidence>
<feature type="transmembrane region" description="Helical" evidence="2">
    <location>
        <begin position="53"/>
        <end position="70"/>
    </location>
</feature>
<reference evidence="4 5" key="1">
    <citation type="submission" date="2015-12" db="EMBL/GenBank/DDBJ databases">
        <title>Bacillus cereus Group isolate.</title>
        <authorList>
            <person name="Kovac J."/>
        </authorList>
    </citation>
    <scope>NUCLEOTIDE SEQUENCE [LARGE SCALE GENOMIC DNA]</scope>
    <source>
        <strain evidence="4 5">FSL K6-0073</strain>
    </source>
</reference>
<dbReference type="PANTHER" id="PTHR30487:SF0">
    <property type="entry name" value="PREPILIN LEADER PEPTIDASE_N-METHYLTRANSFERASE-RELATED"/>
    <property type="match status" value="1"/>
</dbReference>
<dbReference type="PROSITE" id="PS51257">
    <property type="entry name" value="PROKAR_LIPOPROTEIN"/>
    <property type="match status" value="1"/>
</dbReference>
<dbReference type="Gene3D" id="1.20.120.1220">
    <property type="match status" value="1"/>
</dbReference>
<dbReference type="PANTHER" id="PTHR30487">
    <property type="entry name" value="TYPE 4 PREPILIN-LIKE PROTEINS LEADER PEPTIDE-PROCESSING ENZYME"/>
    <property type="match status" value="1"/>
</dbReference>
<gene>
    <name evidence="4" type="ORF">AT268_31520</name>
</gene>
<proteinExistence type="inferred from homology"/>
<feature type="transmembrane region" description="Helical" evidence="2">
    <location>
        <begin position="172"/>
        <end position="191"/>
    </location>
</feature>
<evidence type="ECO:0000313" key="5">
    <source>
        <dbReference type="Proteomes" id="UP000075476"/>
    </source>
</evidence>
<dbReference type="GO" id="GO:0006465">
    <property type="term" value="P:signal peptide processing"/>
    <property type="evidence" value="ECO:0007669"/>
    <property type="project" value="TreeGrafter"/>
</dbReference>
<dbReference type="AlphaFoldDB" id="A0A9X0MMR1"/>
<comment type="similarity">
    <text evidence="1">Belongs to the peptidase A24 family.</text>
</comment>
<accession>A0A9X0MMR1</accession>
<dbReference type="EMBL" id="LOMO01000001">
    <property type="protein sequence ID" value="KXY51491.1"/>
    <property type="molecule type" value="Genomic_DNA"/>
</dbReference>
<organism evidence="4 5">
    <name type="scientific">Bacillus cereus</name>
    <dbReference type="NCBI Taxonomy" id="1396"/>
    <lineage>
        <taxon>Bacteria</taxon>
        <taxon>Bacillati</taxon>
        <taxon>Bacillota</taxon>
        <taxon>Bacilli</taxon>
        <taxon>Bacillales</taxon>
        <taxon>Bacillaceae</taxon>
        <taxon>Bacillus</taxon>
        <taxon>Bacillus cereus group</taxon>
    </lineage>
</organism>
<feature type="transmembrane region" description="Helical" evidence="2">
    <location>
        <begin position="76"/>
        <end position="93"/>
    </location>
</feature>
<dbReference type="Proteomes" id="UP000075476">
    <property type="component" value="Unassembled WGS sequence"/>
</dbReference>
<dbReference type="InterPro" id="IPR050882">
    <property type="entry name" value="Prepilin_peptidase/N-MTase"/>
</dbReference>
<keyword evidence="2" id="KW-1133">Transmembrane helix</keyword>
<feature type="transmembrane region" description="Helical" evidence="2">
    <location>
        <begin position="128"/>
        <end position="151"/>
    </location>
</feature>
<comment type="caution">
    <text evidence="4">The sequence shown here is derived from an EMBL/GenBank/DDBJ whole genome shotgun (WGS) entry which is preliminary data.</text>
</comment>
<feature type="domain" description="Prepilin type IV endopeptidase peptidase" evidence="3">
    <location>
        <begin position="82"/>
        <end position="185"/>
    </location>
</feature>
<dbReference type="GO" id="GO:0004190">
    <property type="term" value="F:aspartic-type endopeptidase activity"/>
    <property type="evidence" value="ECO:0007669"/>
    <property type="project" value="InterPro"/>
</dbReference>
<sequence>MNKVPYDAVLFYLWRCKIEMIFIVIGLLGMLVGACMLWSVSKVYEKYSFNKKEYVMSAILNGLFYVLIYMKFGFISYAWLLMILSIILTALFVIDFKYQDLPDGLNVVVFLLSIVYLVVWRIDTPIPYVITAISLFVGFLLLALLTGALGGGDIKFMGAIGLFFHYNQIPQLLMYAFFTASIFAIGLMIFKKSKKDDMFAFGPFLIIGVLATLLV</sequence>
<dbReference type="GO" id="GO:0005886">
    <property type="term" value="C:plasma membrane"/>
    <property type="evidence" value="ECO:0007669"/>
    <property type="project" value="TreeGrafter"/>
</dbReference>
<feature type="transmembrane region" description="Helical" evidence="2">
    <location>
        <begin position="105"/>
        <end position="122"/>
    </location>
</feature>
<feature type="transmembrane region" description="Helical" evidence="2">
    <location>
        <begin position="20"/>
        <end position="41"/>
    </location>
</feature>
<evidence type="ECO:0000313" key="4">
    <source>
        <dbReference type="EMBL" id="KXY51491.1"/>
    </source>
</evidence>
<evidence type="ECO:0000259" key="3">
    <source>
        <dbReference type="Pfam" id="PF01478"/>
    </source>
</evidence>
<dbReference type="Pfam" id="PF01478">
    <property type="entry name" value="Peptidase_A24"/>
    <property type="match status" value="1"/>
</dbReference>